<organism evidence="2 3">
    <name type="scientific">Popillia japonica</name>
    <name type="common">Japanese beetle</name>
    <dbReference type="NCBI Taxonomy" id="7064"/>
    <lineage>
        <taxon>Eukaryota</taxon>
        <taxon>Metazoa</taxon>
        <taxon>Ecdysozoa</taxon>
        <taxon>Arthropoda</taxon>
        <taxon>Hexapoda</taxon>
        <taxon>Insecta</taxon>
        <taxon>Pterygota</taxon>
        <taxon>Neoptera</taxon>
        <taxon>Endopterygota</taxon>
        <taxon>Coleoptera</taxon>
        <taxon>Polyphaga</taxon>
        <taxon>Scarabaeiformia</taxon>
        <taxon>Scarabaeidae</taxon>
        <taxon>Rutelinae</taxon>
        <taxon>Popillia</taxon>
    </lineage>
</organism>
<proteinExistence type="predicted"/>
<evidence type="ECO:0000256" key="1">
    <source>
        <dbReference type="SAM" id="MobiDB-lite"/>
    </source>
</evidence>
<name>A0AAW1N1A0_POPJA</name>
<dbReference type="Proteomes" id="UP001458880">
    <property type="component" value="Unassembled WGS sequence"/>
</dbReference>
<gene>
    <name evidence="2" type="ORF">QE152_g1769</name>
</gene>
<sequence>MSSAGPAANKDGRPTTATGTSETVVERDSEMEIKRARCHTAALSAQDPRARVKGAIGSKLDGEYNLAFLYDPTPVELGIDHCPYAHLFAVVVIRKLWLNAECEVYVTKRYCEASNLIILRTKFARYTLGIAILSNTS</sequence>
<evidence type="ECO:0000313" key="3">
    <source>
        <dbReference type="Proteomes" id="UP001458880"/>
    </source>
</evidence>
<protein>
    <submittedName>
        <fullName evidence="2">Uncharacterized protein</fullName>
    </submittedName>
</protein>
<feature type="region of interest" description="Disordered" evidence="1">
    <location>
        <begin position="1"/>
        <end position="30"/>
    </location>
</feature>
<reference evidence="2 3" key="1">
    <citation type="journal article" date="2024" name="BMC Genomics">
        <title>De novo assembly and annotation of Popillia japonica's genome with initial clues to its potential as an invasive pest.</title>
        <authorList>
            <person name="Cucini C."/>
            <person name="Boschi S."/>
            <person name="Funari R."/>
            <person name="Cardaioli E."/>
            <person name="Iannotti N."/>
            <person name="Marturano G."/>
            <person name="Paoli F."/>
            <person name="Bruttini M."/>
            <person name="Carapelli A."/>
            <person name="Frati F."/>
            <person name="Nardi F."/>
        </authorList>
    </citation>
    <scope>NUCLEOTIDE SEQUENCE [LARGE SCALE GENOMIC DNA]</scope>
    <source>
        <strain evidence="2">DMR45628</strain>
    </source>
</reference>
<evidence type="ECO:0000313" key="2">
    <source>
        <dbReference type="EMBL" id="KAK9753785.1"/>
    </source>
</evidence>
<keyword evidence="3" id="KW-1185">Reference proteome</keyword>
<dbReference type="EMBL" id="JASPKY010000010">
    <property type="protein sequence ID" value="KAK9753785.1"/>
    <property type="molecule type" value="Genomic_DNA"/>
</dbReference>
<accession>A0AAW1N1A0</accession>
<dbReference type="AlphaFoldDB" id="A0AAW1N1A0"/>
<comment type="caution">
    <text evidence="2">The sequence shown here is derived from an EMBL/GenBank/DDBJ whole genome shotgun (WGS) entry which is preliminary data.</text>
</comment>